<feature type="transmembrane region" description="Helical" evidence="1">
    <location>
        <begin position="42"/>
        <end position="62"/>
    </location>
</feature>
<protein>
    <recommendedName>
        <fullName evidence="2">DUF1468 domain-containing protein</fullName>
    </recommendedName>
</protein>
<evidence type="ECO:0000259" key="2">
    <source>
        <dbReference type="Pfam" id="PF07331"/>
    </source>
</evidence>
<keyword evidence="1" id="KW-1133">Transmembrane helix</keyword>
<evidence type="ECO:0000313" key="4">
    <source>
        <dbReference type="Proteomes" id="UP000436822"/>
    </source>
</evidence>
<proteinExistence type="predicted"/>
<sequence length="158" mass="16674">MSVGSSPAPQAVGLALVLLGIGATATSLSIPLDQYGRWGARIFPLAGSLSLLLLGGIELLSARNISKEPTDTRHLPAIFALLALAIGYVWAIAHFGYLLSTGVAAPIAMWIFGVRHPVGLLIAALLCPALYHLIFFKLLGVFPPLGLWFDLLDVIGGY</sequence>
<accession>A0A6N6JFP3</accession>
<evidence type="ECO:0000313" key="3">
    <source>
        <dbReference type="EMBL" id="GFE64098.1"/>
    </source>
</evidence>
<dbReference type="AlphaFoldDB" id="A0A6N6JFP3"/>
<dbReference type="Pfam" id="PF07331">
    <property type="entry name" value="TctB"/>
    <property type="match status" value="1"/>
</dbReference>
<dbReference type="EMBL" id="BLJE01000001">
    <property type="protein sequence ID" value="GFE64098.1"/>
    <property type="molecule type" value="Genomic_DNA"/>
</dbReference>
<keyword evidence="1" id="KW-0812">Transmembrane</keyword>
<feature type="domain" description="DUF1468" evidence="2">
    <location>
        <begin position="12"/>
        <end position="142"/>
    </location>
</feature>
<feature type="transmembrane region" description="Helical" evidence="1">
    <location>
        <begin position="120"/>
        <end position="142"/>
    </location>
</feature>
<keyword evidence="1" id="KW-0472">Membrane</keyword>
<reference evidence="3 4" key="1">
    <citation type="submission" date="2019-12" db="EMBL/GenBank/DDBJ databases">
        <title>Litoreibacter badius sp. nov., a novel bacteriochlorophyll a-containing bacterium in the genus Litoreibacter.</title>
        <authorList>
            <person name="Kanamuro M."/>
            <person name="Takabe Y."/>
            <person name="Mori K."/>
            <person name="Takaichi S."/>
            <person name="Hanada S."/>
        </authorList>
    </citation>
    <scope>NUCLEOTIDE SEQUENCE [LARGE SCALE GENOMIC DNA]</scope>
    <source>
        <strain evidence="3 4">K6</strain>
    </source>
</reference>
<dbReference type="OrthoDB" id="7857471at2"/>
<keyword evidence="4" id="KW-1185">Reference proteome</keyword>
<name>A0A6N6JFP3_9RHOB</name>
<dbReference type="InterPro" id="IPR009936">
    <property type="entry name" value="DUF1468"/>
</dbReference>
<gene>
    <name evidence="3" type="ORF">KIN_11720</name>
</gene>
<organism evidence="3 4">
    <name type="scientific">Litoreibacter roseus</name>
    <dbReference type="NCBI Taxonomy" id="2601869"/>
    <lineage>
        <taxon>Bacteria</taxon>
        <taxon>Pseudomonadati</taxon>
        <taxon>Pseudomonadota</taxon>
        <taxon>Alphaproteobacteria</taxon>
        <taxon>Rhodobacterales</taxon>
        <taxon>Roseobacteraceae</taxon>
        <taxon>Litoreibacter</taxon>
    </lineage>
</organism>
<evidence type="ECO:0000256" key="1">
    <source>
        <dbReference type="SAM" id="Phobius"/>
    </source>
</evidence>
<dbReference type="Proteomes" id="UP000436822">
    <property type="component" value="Unassembled WGS sequence"/>
</dbReference>
<comment type="caution">
    <text evidence="3">The sequence shown here is derived from an EMBL/GenBank/DDBJ whole genome shotgun (WGS) entry which is preliminary data.</text>
</comment>
<feature type="transmembrane region" description="Helical" evidence="1">
    <location>
        <begin position="74"/>
        <end position="91"/>
    </location>
</feature>
<feature type="transmembrane region" description="Helical" evidence="1">
    <location>
        <begin position="12"/>
        <end position="30"/>
    </location>
</feature>